<comment type="caution">
    <text evidence="2">The sequence shown here is derived from an EMBL/GenBank/DDBJ whole genome shotgun (WGS) entry which is preliminary data.</text>
</comment>
<dbReference type="Gene3D" id="1.20.1280.50">
    <property type="match status" value="1"/>
</dbReference>
<gene>
    <name evidence="2" type="ORF">BGW36DRAFT_464317</name>
</gene>
<feature type="domain" description="F-box" evidence="1">
    <location>
        <begin position="5"/>
        <end position="53"/>
    </location>
</feature>
<dbReference type="RefSeq" id="XP_046069002.1">
    <property type="nucleotide sequence ID" value="XM_046222243.1"/>
</dbReference>
<protein>
    <recommendedName>
        <fullName evidence="1">F-box domain-containing protein</fullName>
    </recommendedName>
</protein>
<dbReference type="InterPro" id="IPR001810">
    <property type="entry name" value="F-box_dom"/>
</dbReference>
<dbReference type="SUPFAM" id="SSF81383">
    <property type="entry name" value="F-box domain"/>
    <property type="match status" value="1"/>
</dbReference>
<sequence>MSALNPPIFRLPLELTQHIASFLPNADLCAFTLTCCRFAGQVLSPHSSIWGEKFRDQYDLIGTRKSKDLKIEYQTRALVLSQDISLGLGGTEEGYLWLEVLHTLLLETYFYTRRSNSSYPSKNLIKIEEVIRDLDFLQRPLPQYDKRTQSEPYDLFCVVQLCLTHLSLGLETSVLCSRSDYNIDHVYSYGKQFRVPIVVNSSVDLQTLLHIRNFWQRHLTSTREDTFLNSYRTLIERPDTWTSPFKPNDEFKASWLGYYSCIHPYPKTSKALKSDQTCENLGIHGPTFANSLRLSVSKNPQNWPGMFNTIIPMSESSPSRTFFRGIQRYHDMIDSPTYLVRGFLEPILEAQGDFPGWTRICFVDYDANREFLPLFDHKNTHDEYLSFPDEQWPPVDLHSDFLSIYGFEGVLLPGGRIILGQWLDMQGEGTGECDRGPFIFWEM</sequence>
<dbReference type="AlphaFoldDB" id="A0AAD4KQD7"/>
<dbReference type="Proteomes" id="UP001201262">
    <property type="component" value="Unassembled WGS sequence"/>
</dbReference>
<organism evidence="2 3">
    <name type="scientific">Talaromyces proteolyticus</name>
    <dbReference type="NCBI Taxonomy" id="1131652"/>
    <lineage>
        <taxon>Eukaryota</taxon>
        <taxon>Fungi</taxon>
        <taxon>Dikarya</taxon>
        <taxon>Ascomycota</taxon>
        <taxon>Pezizomycotina</taxon>
        <taxon>Eurotiomycetes</taxon>
        <taxon>Eurotiomycetidae</taxon>
        <taxon>Eurotiales</taxon>
        <taxon>Trichocomaceae</taxon>
        <taxon>Talaromyces</taxon>
        <taxon>Talaromyces sect. Bacilispori</taxon>
    </lineage>
</organism>
<evidence type="ECO:0000313" key="2">
    <source>
        <dbReference type="EMBL" id="KAH8693129.1"/>
    </source>
</evidence>
<dbReference type="Pfam" id="PF12937">
    <property type="entry name" value="F-box-like"/>
    <property type="match status" value="1"/>
</dbReference>
<evidence type="ECO:0000313" key="3">
    <source>
        <dbReference type="Proteomes" id="UP001201262"/>
    </source>
</evidence>
<evidence type="ECO:0000259" key="1">
    <source>
        <dbReference type="PROSITE" id="PS50181"/>
    </source>
</evidence>
<name>A0AAD4KQD7_9EURO</name>
<proteinExistence type="predicted"/>
<dbReference type="CDD" id="cd09917">
    <property type="entry name" value="F-box_SF"/>
    <property type="match status" value="1"/>
</dbReference>
<dbReference type="EMBL" id="JAJTJA010000010">
    <property type="protein sequence ID" value="KAH8693129.1"/>
    <property type="molecule type" value="Genomic_DNA"/>
</dbReference>
<accession>A0AAD4KQD7</accession>
<keyword evidence="3" id="KW-1185">Reference proteome</keyword>
<dbReference type="GeneID" id="70252530"/>
<reference evidence="2" key="1">
    <citation type="submission" date="2021-12" db="EMBL/GenBank/DDBJ databases">
        <title>Convergent genome expansion in fungi linked to evolution of root-endophyte symbiosis.</title>
        <authorList>
            <consortium name="DOE Joint Genome Institute"/>
            <person name="Ke Y.-H."/>
            <person name="Bonito G."/>
            <person name="Liao H.-L."/>
            <person name="Looney B."/>
            <person name="Rojas-Flechas A."/>
            <person name="Nash J."/>
            <person name="Hameed K."/>
            <person name="Schadt C."/>
            <person name="Martin F."/>
            <person name="Crous P.W."/>
            <person name="Miettinen O."/>
            <person name="Magnuson J.K."/>
            <person name="Labbe J."/>
            <person name="Jacobson D."/>
            <person name="Doktycz M.J."/>
            <person name="Veneault-Fourrey C."/>
            <person name="Kuo A."/>
            <person name="Mondo S."/>
            <person name="Calhoun S."/>
            <person name="Riley R."/>
            <person name="Ohm R."/>
            <person name="LaButti K."/>
            <person name="Andreopoulos B."/>
            <person name="Pangilinan J."/>
            <person name="Nolan M."/>
            <person name="Tritt A."/>
            <person name="Clum A."/>
            <person name="Lipzen A."/>
            <person name="Daum C."/>
            <person name="Barry K."/>
            <person name="Grigoriev I.V."/>
            <person name="Vilgalys R."/>
        </authorList>
    </citation>
    <scope>NUCLEOTIDE SEQUENCE</scope>
    <source>
        <strain evidence="2">PMI_201</strain>
    </source>
</reference>
<dbReference type="InterPro" id="IPR036047">
    <property type="entry name" value="F-box-like_dom_sf"/>
</dbReference>
<dbReference type="PROSITE" id="PS50181">
    <property type="entry name" value="FBOX"/>
    <property type="match status" value="1"/>
</dbReference>